<dbReference type="Pfam" id="PF03061">
    <property type="entry name" value="4HBT"/>
    <property type="match status" value="1"/>
</dbReference>
<dbReference type="GO" id="GO:0016790">
    <property type="term" value="F:thiolester hydrolase activity"/>
    <property type="evidence" value="ECO:0007669"/>
    <property type="project" value="UniProtKB-ARBA"/>
</dbReference>
<keyword evidence="1" id="KW-0378">Hydrolase</keyword>
<sequence length="145" mass="15443">MNDRPAAAPAPESLGWERFEDKGFIDHVGPLYVRRRADGLRAFAFTAQPKHANLIGVVHGGMLMTLADRALGVAAWDAAGGGACVTIQFDMQFLSAVRMGEFAEMAPEIVRATRSLVFLRGALMVGDRAAAAATGVWKILKGASD</sequence>
<dbReference type="InterPro" id="IPR033120">
    <property type="entry name" value="HOTDOG_ACOT"/>
</dbReference>
<name>A0A4Q0MKY2_9HYPH</name>
<protein>
    <submittedName>
        <fullName evidence="3">PaaI family thioesterase</fullName>
    </submittedName>
</protein>
<proteinExistence type="predicted"/>
<evidence type="ECO:0000256" key="1">
    <source>
        <dbReference type="PROSITE-ProRule" id="PRU01106"/>
    </source>
</evidence>
<evidence type="ECO:0000259" key="2">
    <source>
        <dbReference type="PROSITE" id="PS51770"/>
    </source>
</evidence>
<dbReference type="SUPFAM" id="SSF54637">
    <property type="entry name" value="Thioesterase/thiol ester dehydrase-isomerase"/>
    <property type="match status" value="1"/>
</dbReference>
<organism evidence="3 4">
    <name type="scientific">Hansschlegelia zhihuaiae</name>
    <dbReference type="NCBI Taxonomy" id="405005"/>
    <lineage>
        <taxon>Bacteria</taxon>
        <taxon>Pseudomonadati</taxon>
        <taxon>Pseudomonadota</taxon>
        <taxon>Alphaproteobacteria</taxon>
        <taxon>Hyphomicrobiales</taxon>
        <taxon>Methylopilaceae</taxon>
        <taxon>Hansschlegelia</taxon>
    </lineage>
</organism>
<comment type="caution">
    <text evidence="3">The sequence shown here is derived from an EMBL/GenBank/DDBJ whole genome shotgun (WGS) entry which is preliminary data.</text>
</comment>
<dbReference type="RefSeq" id="WP_128776535.1">
    <property type="nucleotide sequence ID" value="NZ_RYFI01000004.1"/>
</dbReference>
<dbReference type="Proteomes" id="UP000289708">
    <property type="component" value="Unassembled WGS sequence"/>
</dbReference>
<dbReference type="InterPro" id="IPR029069">
    <property type="entry name" value="HotDog_dom_sf"/>
</dbReference>
<dbReference type="OrthoDB" id="32575at2"/>
<feature type="domain" description="HotDog ACOT-type" evidence="2">
    <location>
        <begin position="37"/>
        <end position="145"/>
    </location>
</feature>
<dbReference type="EMBL" id="RYFI01000004">
    <property type="protein sequence ID" value="RXF74310.1"/>
    <property type="molecule type" value="Genomic_DNA"/>
</dbReference>
<evidence type="ECO:0000313" key="3">
    <source>
        <dbReference type="EMBL" id="RXF74310.1"/>
    </source>
</evidence>
<dbReference type="InterPro" id="IPR006683">
    <property type="entry name" value="Thioestr_dom"/>
</dbReference>
<dbReference type="Gene3D" id="3.10.129.10">
    <property type="entry name" value="Hotdog Thioesterase"/>
    <property type="match status" value="1"/>
</dbReference>
<gene>
    <name evidence="3" type="ORF">EK403_05645</name>
</gene>
<reference evidence="3 4" key="1">
    <citation type="submission" date="2018-12" db="EMBL/GenBank/DDBJ databases">
        <title>bacterium Hansschlegelia zhihuaiae S113.</title>
        <authorList>
            <person name="He J."/>
        </authorList>
    </citation>
    <scope>NUCLEOTIDE SEQUENCE [LARGE SCALE GENOMIC DNA]</scope>
    <source>
        <strain evidence="3 4">S 113</strain>
    </source>
</reference>
<keyword evidence="4" id="KW-1185">Reference proteome</keyword>
<dbReference type="CDD" id="cd03443">
    <property type="entry name" value="PaaI_thioesterase"/>
    <property type="match status" value="1"/>
</dbReference>
<accession>A0A4Q0MKY2</accession>
<evidence type="ECO:0000313" key="4">
    <source>
        <dbReference type="Proteomes" id="UP000289708"/>
    </source>
</evidence>
<dbReference type="AlphaFoldDB" id="A0A4Q0MKY2"/>
<dbReference type="PROSITE" id="PS51770">
    <property type="entry name" value="HOTDOG_ACOT"/>
    <property type="match status" value="1"/>
</dbReference>